<dbReference type="Pfam" id="PF07679">
    <property type="entry name" value="I-set"/>
    <property type="match status" value="1"/>
</dbReference>
<evidence type="ECO:0000259" key="7">
    <source>
        <dbReference type="PROSITE" id="PS50026"/>
    </source>
</evidence>
<feature type="signal peptide" evidence="6">
    <location>
        <begin position="1"/>
        <end position="27"/>
    </location>
</feature>
<evidence type="ECO:0000256" key="4">
    <source>
        <dbReference type="PROSITE-ProRule" id="PRU00076"/>
    </source>
</evidence>
<dbReference type="PROSITE" id="PS01186">
    <property type="entry name" value="EGF_2"/>
    <property type="match status" value="1"/>
</dbReference>
<evidence type="ECO:0000256" key="6">
    <source>
        <dbReference type="SAM" id="SignalP"/>
    </source>
</evidence>
<keyword evidence="4" id="KW-0245">EGF-like domain</keyword>
<evidence type="ECO:0000259" key="8">
    <source>
        <dbReference type="PROSITE" id="PS50835"/>
    </source>
</evidence>
<evidence type="ECO:0000313" key="10">
    <source>
        <dbReference type="Proteomes" id="UP000708208"/>
    </source>
</evidence>
<feature type="disulfide bond" evidence="4">
    <location>
        <begin position="469"/>
        <end position="486"/>
    </location>
</feature>
<feature type="region of interest" description="Disordered" evidence="5">
    <location>
        <begin position="69"/>
        <end position="111"/>
    </location>
</feature>
<dbReference type="PROSITE" id="PS50835">
    <property type="entry name" value="IG_LIKE"/>
    <property type="match status" value="1"/>
</dbReference>
<feature type="disulfide bond" evidence="4">
    <location>
        <begin position="488"/>
        <end position="497"/>
    </location>
</feature>
<dbReference type="SMART" id="SM00409">
    <property type="entry name" value="IG"/>
    <property type="match status" value="1"/>
</dbReference>
<keyword evidence="1 6" id="KW-0732">Signal</keyword>
<proteinExistence type="predicted"/>
<dbReference type="CDD" id="cd00096">
    <property type="entry name" value="Ig"/>
    <property type="match status" value="1"/>
</dbReference>
<feature type="compositionally biased region" description="Low complexity" evidence="5">
    <location>
        <begin position="72"/>
        <end position="107"/>
    </location>
</feature>
<feature type="chain" id="PRO_5035208488" description="Protein vein" evidence="6">
    <location>
        <begin position="28"/>
        <end position="623"/>
    </location>
</feature>
<comment type="caution">
    <text evidence="9">The sequence shown here is derived from an EMBL/GenBank/DDBJ whole genome shotgun (WGS) entry which is preliminary data.</text>
</comment>
<keyword evidence="10" id="KW-1185">Reference proteome</keyword>
<comment type="caution">
    <text evidence="4">Lacks conserved residue(s) required for the propagation of feature annotation.</text>
</comment>
<evidence type="ECO:0000256" key="5">
    <source>
        <dbReference type="SAM" id="MobiDB-lite"/>
    </source>
</evidence>
<dbReference type="PANTHER" id="PTHR45080:SF8">
    <property type="entry name" value="IG-LIKE DOMAIN-CONTAINING PROTEIN"/>
    <property type="match status" value="1"/>
</dbReference>
<dbReference type="GO" id="GO:0007156">
    <property type="term" value="P:homophilic cell adhesion via plasma membrane adhesion molecules"/>
    <property type="evidence" value="ECO:0007669"/>
    <property type="project" value="TreeGrafter"/>
</dbReference>
<reference evidence="9" key="1">
    <citation type="submission" date="2021-06" db="EMBL/GenBank/DDBJ databases">
        <authorList>
            <person name="Hodson N. C."/>
            <person name="Mongue J. A."/>
            <person name="Jaron S. K."/>
        </authorList>
    </citation>
    <scope>NUCLEOTIDE SEQUENCE</scope>
</reference>
<feature type="compositionally biased region" description="Low complexity" evidence="5">
    <location>
        <begin position="436"/>
        <end position="446"/>
    </location>
</feature>
<evidence type="ECO:0000313" key="9">
    <source>
        <dbReference type="EMBL" id="CAG7832738.1"/>
    </source>
</evidence>
<evidence type="ECO:0000256" key="1">
    <source>
        <dbReference type="ARBA" id="ARBA00022729"/>
    </source>
</evidence>
<evidence type="ECO:0000256" key="3">
    <source>
        <dbReference type="ARBA" id="ARBA00023319"/>
    </source>
</evidence>
<dbReference type="InterPro" id="IPR013098">
    <property type="entry name" value="Ig_I-set"/>
</dbReference>
<dbReference type="InterPro" id="IPR003599">
    <property type="entry name" value="Ig_sub"/>
</dbReference>
<dbReference type="OrthoDB" id="6133584at2759"/>
<feature type="region of interest" description="Disordered" evidence="5">
    <location>
        <begin position="430"/>
        <end position="453"/>
    </location>
</feature>
<feature type="domain" description="EGF-like" evidence="7">
    <location>
        <begin position="459"/>
        <end position="498"/>
    </location>
</feature>
<dbReference type="PANTHER" id="PTHR45080">
    <property type="entry name" value="CONTACTIN 5"/>
    <property type="match status" value="1"/>
</dbReference>
<evidence type="ECO:0000256" key="2">
    <source>
        <dbReference type="ARBA" id="ARBA00023157"/>
    </source>
</evidence>
<keyword evidence="2 4" id="KW-1015">Disulfide bond</keyword>
<dbReference type="InterPro" id="IPR000742">
    <property type="entry name" value="EGF"/>
</dbReference>
<dbReference type="PROSITE" id="PS50026">
    <property type="entry name" value="EGF_3"/>
    <property type="match status" value="1"/>
</dbReference>
<organism evidence="9 10">
    <name type="scientific">Allacma fusca</name>
    <dbReference type="NCBI Taxonomy" id="39272"/>
    <lineage>
        <taxon>Eukaryota</taxon>
        <taxon>Metazoa</taxon>
        <taxon>Ecdysozoa</taxon>
        <taxon>Arthropoda</taxon>
        <taxon>Hexapoda</taxon>
        <taxon>Collembola</taxon>
        <taxon>Symphypleona</taxon>
        <taxon>Sminthuridae</taxon>
        <taxon>Allacma</taxon>
    </lineage>
</organism>
<dbReference type="InterPro" id="IPR007110">
    <property type="entry name" value="Ig-like_dom"/>
</dbReference>
<dbReference type="InterPro" id="IPR050958">
    <property type="entry name" value="Cell_Adh-Cytoskel_Orgn"/>
</dbReference>
<dbReference type="FunFam" id="2.60.40.10:FF:000032">
    <property type="entry name" value="palladin isoform X1"/>
    <property type="match status" value="1"/>
</dbReference>
<dbReference type="AlphaFoldDB" id="A0A8J2PJB5"/>
<evidence type="ECO:0008006" key="11">
    <source>
        <dbReference type="Google" id="ProtNLM"/>
    </source>
</evidence>
<dbReference type="GO" id="GO:0005886">
    <property type="term" value="C:plasma membrane"/>
    <property type="evidence" value="ECO:0007669"/>
    <property type="project" value="TreeGrafter"/>
</dbReference>
<dbReference type="CDD" id="cd00054">
    <property type="entry name" value="EGF_CA"/>
    <property type="match status" value="1"/>
</dbReference>
<dbReference type="SMART" id="SM00408">
    <property type="entry name" value="IGc2"/>
    <property type="match status" value="1"/>
</dbReference>
<dbReference type="PROSITE" id="PS00022">
    <property type="entry name" value="EGF_1"/>
    <property type="match status" value="1"/>
</dbReference>
<dbReference type="InterPro" id="IPR003598">
    <property type="entry name" value="Ig_sub2"/>
</dbReference>
<sequence>MKFINRVLWALFLFLLLLSSFPFRVDCRSMRAIRPGSGPSQSRSAVVSTRKLGSSSSFIFVSSDSLPMGQHSGNSSSSSSSSGSSSSSSSSSSGNSGSSNSSPSSSSVESKSNMKACPFLENKFSMWSELYRPDITMKVWETTLVLEGIARSRSEVKPDGTFGVTFDMHRIVKGDAPLLRQRKQFRLQFLDNSDPSSPPLTNNNVNVKLRSSSSSLQNSTGIKLTDSHLHSNKNNHKNRIVIQSQHKRNNTFPNSRNVYQSGSPNGPGALITRTTTSSRVNKCAPPKAIVKTGRRYFVFASKWENRFVAVYSPELANKKNTKLVNSVLCKECRQAPSVGATKEIVLKAKERIRIRCRLRAGNPVPALTWYKDGRPVNLNENRYRLRVKRRQSVLVIRKTRESDIGEYKCEAKNYLGSADAITSVFLRKTPRKKHGSTSTSSPSLPSKAGTTPTTLWPDPSTPCPIDSYCLNGGTCSYYENIGELVCQCAEGYKGQRCDTKDISTSGSMYLSYFCIFGSINPPYPCATVFCIRLKLANLSNFLVLSSSVPLSCVMHLTSKPPDVGGIAFLPTTTKPPLDILFNFLGLTCRHTIPGESIIKSQLTAICMVTIFNRGVTRNRKSQS</sequence>
<dbReference type="Proteomes" id="UP000708208">
    <property type="component" value="Unassembled WGS sequence"/>
</dbReference>
<dbReference type="EMBL" id="CAJVCH010566684">
    <property type="protein sequence ID" value="CAG7832738.1"/>
    <property type="molecule type" value="Genomic_DNA"/>
</dbReference>
<name>A0A8J2PJB5_9HEXA</name>
<keyword evidence="3" id="KW-0393">Immunoglobulin domain</keyword>
<gene>
    <name evidence="9" type="ORF">AFUS01_LOCUS42409</name>
</gene>
<protein>
    <recommendedName>
        <fullName evidence="11">Protein vein</fullName>
    </recommendedName>
</protein>
<accession>A0A8J2PJB5</accession>
<feature type="domain" description="Ig-like" evidence="8">
    <location>
        <begin position="336"/>
        <end position="427"/>
    </location>
</feature>